<evidence type="ECO:0000313" key="3">
    <source>
        <dbReference type="Proteomes" id="UP000004931"/>
    </source>
</evidence>
<keyword evidence="3" id="KW-1185">Reference proteome</keyword>
<evidence type="ECO:0000313" key="2">
    <source>
        <dbReference type="EMBL" id="EAW32327.1"/>
    </source>
</evidence>
<comment type="caution">
    <text evidence="2">The sequence shown here is derived from an EMBL/GenBank/DDBJ whole genome shotgun (WGS) entry which is preliminary data.</text>
</comment>
<dbReference type="EMBL" id="AAVT01000001">
    <property type="protein sequence ID" value="EAW32327.1"/>
    <property type="molecule type" value="Genomic_DNA"/>
</dbReference>
<accession>A0Y873</accession>
<protein>
    <submittedName>
        <fullName evidence="2">Uncharacterized protein</fullName>
    </submittedName>
</protein>
<feature type="compositionally biased region" description="Basic residues" evidence="1">
    <location>
        <begin position="59"/>
        <end position="69"/>
    </location>
</feature>
<sequence length="69" mass="7369">MGSRTKGHPLLSKGNAITGYKLLDAVLIAFGENGFEATSVREIARGLPGQPQCNPATLRLKKKSSGMQR</sequence>
<evidence type="ECO:0000256" key="1">
    <source>
        <dbReference type="SAM" id="MobiDB-lite"/>
    </source>
</evidence>
<dbReference type="AlphaFoldDB" id="A0Y873"/>
<feature type="region of interest" description="Disordered" evidence="1">
    <location>
        <begin position="46"/>
        <end position="69"/>
    </location>
</feature>
<gene>
    <name evidence="2" type="ORF">GP2143_13766</name>
</gene>
<name>A0Y873_9GAMM</name>
<reference evidence="2 3" key="1">
    <citation type="journal article" date="2010" name="J. Bacteriol.">
        <title>Genome sequence of the oligotrophic marine Gammaproteobacterium HTCC2143, isolated from the Oregon Coast.</title>
        <authorList>
            <person name="Oh H.M."/>
            <person name="Kang I."/>
            <person name="Ferriera S."/>
            <person name="Giovannoni S.J."/>
            <person name="Cho J.C."/>
        </authorList>
    </citation>
    <scope>NUCLEOTIDE SEQUENCE [LARGE SCALE GENOMIC DNA]</scope>
    <source>
        <strain evidence="2 3">HTCC2143</strain>
    </source>
</reference>
<dbReference type="Gene3D" id="1.10.10.60">
    <property type="entry name" value="Homeodomain-like"/>
    <property type="match status" value="1"/>
</dbReference>
<organism evidence="2 3">
    <name type="scientific">marine gamma proteobacterium HTCC2143</name>
    <dbReference type="NCBI Taxonomy" id="247633"/>
    <lineage>
        <taxon>Bacteria</taxon>
        <taxon>Pseudomonadati</taxon>
        <taxon>Pseudomonadota</taxon>
        <taxon>Gammaproteobacteria</taxon>
        <taxon>Cellvibrionales</taxon>
        <taxon>Spongiibacteraceae</taxon>
        <taxon>BD1-7 clade</taxon>
    </lineage>
</organism>
<proteinExistence type="predicted"/>
<dbReference type="Proteomes" id="UP000004931">
    <property type="component" value="Unassembled WGS sequence"/>
</dbReference>